<evidence type="ECO:0000256" key="1">
    <source>
        <dbReference type="SAM" id="MobiDB-lite"/>
    </source>
</evidence>
<proteinExistence type="predicted"/>
<evidence type="ECO:0000313" key="2">
    <source>
        <dbReference type="EMBL" id="CAL1615410.1"/>
    </source>
</evidence>
<sequence length="131" mass="14762">MEHKEQQSQSHFSEIHRDSERVTPPPPAFHIDLLKPGYLTFKRIRMGLTLMDLSDNEAQRSARLRAPPFTAMSRFHVRPDLWGAPFGGTYSSAGGAVLPSLRWGRGLARRGMYPSMLRDNLETGQAADAQR</sequence>
<protein>
    <submittedName>
        <fullName evidence="2">Uncharacterized protein</fullName>
    </submittedName>
</protein>
<evidence type="ECO:0000313" key="3">
    <source>
        <dbReference type="Proteomes" id="UP001497482"/>
    </source>
</evidence>
<name>A0AAV2MQ50_KNICA</name>
<accession>A0AAV2MQ50</accession>
<gene>
    <name evidence="2" type="ORF">KC01_LOCUS41372</name>
</gene>
<dbReference type="Proteomes" id="UP001497482">
    <property type="component" value="Chromosome 9"/>
</dbReference>
<organism evidence="2 3">
    <name type="scientific">Knipowitschia caucasica</name>
    <name type="common">Caucasian dwarf goby</name>
    <name type="synonym">Pomatoschistus caucasicus</name>
    <dbReference type="NCBI Taxonomy" id="637954"/>
    <lineage>
        <taxon>Eukaryota</taxon>
        <taxon>Metazoa</taxon>
        <taxon>Chordata</taxon>
        <taxon>Craniata</taxon>
        <taxon>Vertebrata</taxon>
        <taxon>Euteleostomi</taxon>
        <taxon>Actinopterygii</taxon>
        <taxon>Neopterygii</taxon>
        <taxon>Teleostei</taxon>
        <taxon>Neoteleostei</taxon>
        <taxon>Acanthomorphata</taxon>
        <taxon>Gobiaria</taxon>
        <taxon>Gobiiformes</taxon>
        <taxon>Gobioidei</taxon>
        <taxon>Gobiidae</taxon>
        <taxon>Gobiinae</taxon>
        <taxon>Knipowitschia</taxon>
    </lineage>
</organism>
<dbReference type="AlphaFoldDB" id="A0AAV2MQ50"/>
<dbReference type="EMBL" id="OZ035831">
    <property type="protein sequence ID" value="CAL1615410.1"/>
    <property type="molecule type" value="Genomic_DNA"/>
</dbReference>
<feature type="region of interest" description="Disordered" evidence="1">
    <location>
        <begin position="1"/>
        <end position="27"/>
    </location>
</feature>
<keyword evidence="3" id="KW-1185">Reference proteome</keyword>
<reference evidence="2 3" key="1">
    <citation type="submission" date="2024-04" db="EMBL/GenBank/DDBJ databases">
        <authorList>
            <person name="Waldvogel A.-M."/>
            <person name="Schoenle A."/>
        </authorList>
    </citation>
    <scope>NUCLEOTIDE SEQUENCE [LARGE SCALE GENOMIC DNA]</scope>
</reference>